<organism evidence="4 5">
    <name type="scientific">Tilletia horrida</name>
    <dbReference type="NCBI Taxonomy" id="155126"/>
    <lineage>
        <taxon>Eukaryota</taxon>
        <taxon>Fungi</taxon>
        <taxon>Dikarya</taxon>
        <taxon>Basidiomycota</taxon>
        <taxon>Ustilaginomycotina</taxon>
        <taxon>Exobasidiomycetes</taxon>
        <taxon>Tilletiales</taxon>
        <taxon>Tilletiaceae</taxon>
        <taxon>Tilletia</taxon>
    </lineage>
</organism>
<dbReference type="SMART" id="SM00563">
    <property type="entry name" value="PlsC"/>
    <property type="match status" value="1"/>
</dbReference>
<proteinExistence type="predicted"/>
<comment type="caution">
    <text evidence="4">The sequence shown here is derived from an EMBL/GenBank/DDBJ whole genome shotgun (WGS) entry which is preliminary data.</text>
</comment>
<evidence type="ECO:0000256" key="1">
    <source>
        <dbReference type="SAM" id="MobiDB-lite"/>
    </source>
</evidence>
<evidence type="ECO:0000256" key="2">
    <source>
        <dbReference type="SAM" id="Phobius"/>
    </source>
</evidence>
<feature type="transmembrane region" description="Helical" evidence="2">
    <location>
        <begin position="458"/>
        <end position="478"/>
    </location>
</feature>
<keyword evidence="2" id="KW-1133">Transmembrane helix</keyword>
<dbReference type="GO" id="GO:0016746">
    <property type="term" value="F:acyltransferase activity"/>
    <property type="evidence" value="ECO:0007669"/>
    <property type="project" value="InterPro"/>
</dbReference>
<dbReference type="Pfam" id="PF01553">
    <property type="entry name" value="Acyltransferase"/>
    <property type="match status" value="1"/>
</dbReference>
<protein>
    <recommendedName>
        <fullName evidence="3">Phospholipid/glycerol acyltransferase domain-containing protein</fullName>
    </recommendedName>
</protein>
<dbReference type="SUPFAM" id="SSF69593">
    <property type="entry name" value="Glycerol-3-phosphate (1)-acyltransferase"/>
    <property type="match status" value="1"/>
</dbReference>
<gene>
    <name evidence="4" type="ORF">OC846_001570</name>
</gene>
<accession>A0AAN6GSN0</accession>
<feature type="domain" description="Phospholipid/glycerol acyltransferase" evidence="3">
    <location>
        <begin position="131"/>
        <end position="275"/>
    </location>
</feature>
<dbReference type="InterPro" id="IPR002123">
    <property type="entry name" value="Plipid/glycerol_acylTrfase"/>
</dbReference>
<dbReference type="Proteomes" id="UP001176517">
    <property type="component" value="Unassembled WGS sequence"/>
</dbReference>
<keyword evidence="2" id="KW-0812">Transmembrane</keyword>
<dbReference type="PANTHER" id="PTHR10983:SF16">
    <property type="entry name" value="LYSOCARDIOLIPIN ACYLTRANSFERASE 1"/>
    <property type="match status" value="1"/>
</dbReference>
<dbReference type="CDD" id="cd07990">
    <property type="entry name" value="LPLAT_LCLAT1-like"/>
    <property type="match status" value="1"/>
</dbReference>
<dbReference type="GO" id="GO:0005783">
    <property type="term" value="C:endoplasmic reticulum"/>
    <property type="evidence" value="ECO:0007669"/>
    <property type="project" value="TreeGrafter"/>
</dbReference>
<feature type="transmembrane region" description="Helical" evidence="2">
    <location>
        <begin position="20"/>
        <end position="39"/>
    </location>
</feature>
<feature type="region of interest" description="Disordered" evidence="1">
    <location>
        <begin position="337"/>
        <end position="364"/>
    </location>
</feature>
<evidence type="ECO:0000313" key="4">
    <source>
        <dbReference type="EMBL" id="KAK0555699.1"/>
    </source>
</evidence>
<keyword evidence="2" id="KW-0472">Membrane</keyword>
<dbReference type="AlphaFoldDB" id="A0AAN6GSN0"/>
<keyword evidence="5" id="KW-1185">Reference proteome</keyword>
<name>A0AAN6GSN0_9BASI</name>
<evidence type="ECO:0000313" key="5">
    <source>
        <dbReference type="Proteomes" id="UP001176517"/>
    </source>
</evidence>
<dbReference type="EMBL" id="JAPDMZ010000024">
    <property type="protein sequence ID" value="KAK0555699.1"/>
    <property type="molecule type" value="Genomic_DNA"/>
</dbReference>
<dbReference type="GO" id="GO:0036149">
    <property type="term" value="P:phosphatidylinositol acyl-chain remodeling"/>
    <property type="evidence" value="ECO:0007669"/>
    <property type="project" value="TreeGrafter"/>
</dbReference>
<sequence>MSSTAKKPRSSIPISEREGPVKYVQLVTFVAVFLFAMLCEHGTQILLWPLFYFDSTRPIYDRGVAYTKKAFAHNLCLISQLFAPTKLVISFSDESGKLLDPETFVTRAPSSYNGASIVKGKVTGLSLPQRAVIFSNHQIYLDWLYIWVLALYANLGDAIHILLKDSLKWTPIIGPAMQFFHFIFMKRKWDDDKKNLSDQLAYLADRAKPFSSRTSMASSIDANRASGAPSNLLLSIFPEGTLVSDQSRPLSKKYSDKVGEADFRNMVYPRSTGLFFCLRTLAADIPDLKIIDMACGYTGIPPQGVGQQFYTLRSVYMDGVAPQSVHMHIIISRVSSFHTSGSDSPPLGKLPRSARDSPSQLPTEEEKRAFDSWLLKRWRRKDEFLDRFYRDGDFVGGAYAHSEAAGEYRRPAVQLESAPNGKAPAKLDKKEAAVDIEGSNKWVELPIEMQSPLAIGDVFCWFAPVFAIIFLVKLIRGITG</sequence>
<evidence type="ECO:0000259" key="3">
    <source>
        <dbReference type="SMART" id="SM00563"/>
    </source>
</evidence>
<reference evidence="4" key="1">
    <citation type="journal article" date="2023" name="PhytoFront">
        <title>Draft Genome Resources of Seven Strains of Tilletia horrida, Causal Agent of Kernel Smut of Rice.</title>
        <authorList>
            <person name="Khanal S."/>
            <person name="Antony Babu S."/>
            <person name="Zhou X.G."/>
        </authorList>
    </citation>
    <scope>NUCLEOTIDE SEQUENCE</scope>
    <source>
        <strain evidence="4">TX6</strain>
    </source>
</reference>
<dbReference type="PANTHER" id="PTHR10983">
    <property type="entry name" value="1-ACYLGLYCEROL-3-PHOSPHATE ACYLTRANSFERASE-RELATED"/>
    <property type="match status" value="1"/>
</dbReference>